<dbReference type="InterPro" id="IPR020846">
    <property type="entry name" value="MFS_dom"/>
</dbReference>
<evidence type="ECO:0000259" key="7">
    <source>
        <dbReference type="PROSITE" id="PS50850"/>
    </source>
</evidence>
<reference evidence="8 9" key="1">
    <citation type="journal article" date="2023" name="bioRxiv">
        <title>High-quality genome assemblies of four members of thePodospora anserinaspecies complex.</title>
        <authorList>
            <person name="Ament-Velasquez S.L."/>
            <person name="Vogan A.A."/>
            <person name="Wallerman O."/>
            <person name="Hartmann F."/>
            <person name="Gautier V."/>
            <person name="Silar P."/>
            <person name="Giraud T."/>
            <person name="Johannesson H."/>
        </authorList>
    </citation>
    <scope>NUCLEOTIDE SEQUENCE [LARGE SCALE GENOMIC DNA]</scope>
    <source>
        <strain evidence="8 9">CBS 112042</strain>
    </source>
</reference>
<evidence type="ECO:0000256" key="1">
    <source>
        <dbReference type="ARBA" id="ARBA00004141"/>
    </source>
</evidence>
<keyword evidence="3 6" id="KW-1133">Transmembrane helix</keyword>
<feature type="transmembrane region" description="Helical" evidence="6">
    <location>
        <begin position="269"/>
        <end position="289"/>
    </location>
</feature>
<dbReference type="Pfam" id="PF07690">
    <property type="entry name" value="MFS_1"/>
    <property type="match status" value="1"/>
</dbReference>
<keyword evidence="2 6" id="KW-0812">Transmembrane</keyword>
<evidence type="ECO:0000256" key="3">
    <source>
        <dbReference type="ARBA" id="ARBA00022989"/>
    </source>
</evidence>
<evidence type="ECO:0000256" key="5">
    <source>
        <dbReference type="SAM" id="MobiDB-lite"/>
    </source>
</evidence>
<evidence type="ECO:0000256" key="4">
    <source>
        <dbReference type="ARBA" id="ARBA00023136"/>
    </source>
</evidence>
<keyword evidence="9" id="KW-1185">Reference proteome</keyword>
<name>A0ABR0FUN6_9PEZI</name>
<dbReference type="EMBL" id="JAFFGZ010000002">
    <property type="protein sequence ID" value="KAK4647057.1"/>
    <property type="molecule type" value="Genomic_DNA"/>
</dbReference>
<protein>
    <recommendedName>
        <fullName evidence="7">Major facilitator superfamily (MFS) profile domain-containing protein</fullName>
    </recommendedName>
</protein>
<evidence type="ECO:0000256" key="2">
    <source>
        <dbReference type="ARBA" id="ARBA00022692"/>
    </source>
</evidence>
<evidence type="ECO:0000313" key="9">
    <source>
        <dbReference type="Proteomes" id="UP001322138"/>
    </source>
</evidence>
<feature type="transmembrane region" description="Helical" evidence="6">
    <location>
        <begin position="172"/>
        <end position="190"/>
    </location>
</feature>
<dbReference type="PROSITE" id="PS50850">
    <property type="entry name" value="MFS"/>
    <property type="match status" value="1"/>
</dbReference>
<feature type="transmembrane region" description="Helical" evidence="6">
    <location>
        <begin position="344"/>
        <end position="366"/>
    </location>
</feature>
<dbReference type="Gene3D" id="1.20.1250.20">
    <property type="entry name" value="MFS general substrate transporter like domains"/>
    <property type="match status" value="1"/>
</dbReference>
<gene>
    <name evidence="8" type="ORF">QC761_500370</name>
</gene>
<feature type="transmembrane region" description="Helical" evidence="6">
    <location>
        <begin position="82"/>
        <end position="102"/>
    </location>
</feature>
<dbReference type="RefSeq" id="XP_062736033.1">
    <property type="nucleotide sequence ID" value="XM_062879285.1"/>
</dbReference>
<feature type="transmembrane region" description="Helical" evidence="6">
    <location>
        <begin position="236"/>
        <end position="263"/>
    </location>
</feature>
<dbReference type="PANTHER" id="PTHR23501:SF94">
    <property type="entry name" value="MAJOR FACILITATOR SUPERFAMILY (MFS) PROFILE DOMAIN-CONTAINING PROTEIN"/>
    <property type="match status" value="1"/>
</dbReference>
<feature type="transmembrane region" description="Helical" evidence="6">
    <location>
        <begin position="202"/>
        <end position="224"/>
    </location>
</feature>
<feature type="transmembrane region" description="Helical" evidence="6">
    <location>
        <begin position="46"/>
        <end position="70"/>
    </location>
</feature>
<sequence>MKMAQQSLHDASQPPAHLVTDQQSSVERSEEAGGELNTWKAGRQEWMILLTLSIISFIIAVDVMILIPALPTLAHELGGTSAATFWTGTSFLLANAALVPCIGAVSDIFGRRELLMVSLLFFTMGTVVCCTSYTMTQLLAGRTLQGVGAGGIQTMSYIIVSDIVPLRQRPKYGNFTLLAWGLGAICGPVLGGVITEHTTWRWLFYINFPICALGLLIVPLTVNLRPEKKRTFAENLAAVDWAGGVLFIASISSFLVGLTWAGIQFPWNSYQTFVPIIVGAVGLLLTVVYEKRVPVFPFLRVSVFNSLSAVLVYICTTVHGFLLFSHLFYIMFYYQSIKAINPTIVAVIMVAVNLILFPASIVTGLMITRFGSFLWAVWGGLAVTTLGNGLLFLLDRDRSVVATVFILLISSIGQGLLLSALNVATQTMAKTVDVAYAVTMFMFMRTLGMCLGVALGGTTFQNVLLRALEERKVADALVIAVDAESFVARLHAMQSGPTKDAILESYVKGFHGVFSLLVALSASCLLASFFMKHHTLDRKLDSEHKLQGRHYPKGDVSA</sequence>
<proteinExistence type="predicted"/>
<feature type="transmembrane region" description="Helical" evidence="6">
    <location>
        <begin position="509"/>
        <end position="530"/>
    </location>
</feature>
<dbReference type="PANTHER" id="PTHR23501">
    <property type="entry name" value="MAJOR FACILITATOR SUPERFAMILY"/>
    <property type="match status" value="1"/>
</dbReference>
<feature type="compositionally biased region" description="Polar residues" evidence="5">
    <location>
        <begin position="1"/>
        <end position="10"/>
    </location>
</feature>
<feature type="transmembrane region" description="Helical" evidence="6">
    <location>
        <begin position="310"/>
        <end position="332"/>
    </location>
</feature>
<evidence type="ECO:0000313" key="8">
    <source>
        <dbReference type="EMBL" id="KAK4647057.1"/>
    </source>
</evidence>
<dbReference type="GeneID" id="87898767"/>
<comment type="subcellular location">
    <subcellularLocation>
        <location evidence="1">Membrane</location>
        <topology evidence="1">Multi-pass membrane protein</topology>
    </subcellularLocation>
</comment>
<dbReference type="Proteomes" id="UP001322138">
    <property type="component" value="Unassembled WGS sequence"/>
</dbReference>
<comment type="caution">
    <text evidence="8">The sequence shown here is derived from an EMBL/GenBank/DDBJ whole genome shotgun (WGS) entry which is preliminary data.</text>
</comment>
<feature type="transmembrane region" description="Helical" evidence="6">
    <location>
        <begin position="142"/>
        <end position="160"/>
    </location>
</feature>
<feature type="transmembrane region" description="Helical" evidence="6">
    <location>
        <begin position="114"/>
        <end position="136"/>
    </location>
</feature>
<dbReference type="PROSITE" id="PS00216">
    <property type="entry name" value="SUGAR_TRANSPORT_1"/>
    <property type="match status" value="1"/>
</dbReference>
<dbReference type="InterPro" id="IPR005829">
    <property type="entry name" value="Sugar_transporter_CS"/>
</dbReference>
<accession>A0ABR0FUN6</accession>
<organism evidence="8 9">
    <name type="scientific">Podospora bellae-mahoneyi</name>
    <dbReference type="NCBI Taxonomy" id="2093777"/>
    <lineage>
        <taxon>Eukaryota</taxon>
        <taxon>Fungi</taxon>
        <taxon>Dikarya</taxon>
        <taxon>Ascomycota</taxon>
        <taxon>Pezizomycotina</taxon>
        <taxon>Sordariomycetes</taxon>
        <taxon>Sordariomycetidae</taxon>
        <taxon>Sordariales</taxon>
        <taxon>Podosporaceae</taxon>
        <taxon>Podospora</taxon>
    </lineage>
</organism>
<feature type="region of interest" description="Disordered" evidence="5">
    <location>
        <begin position="1"/>
        <end position="34"/>
    </location>
</feature>
<dbReference type="InterPro" id="IPR011701">
    <property type="entry name" value="MFS"/>
</dbReference>
<feature type="domain" description="Major facilitator superfamily (MFS) profile" evidence="7">
    <location>
        <begin position="48"/>
        <end position="536"/>
    </location>
</feature>
<dbReference type="InterPro" id="IPR036259">
    <property type="entry name" value="MFS_trans_sf"/>
</dbReference>
<dbReference type="Gene3D" id="1.20.1720.10">
    <property type="entry name" value="Multidrug resistance protein D"/>
    <property type="match status" value="1"/>
</dbReference>
<feature type="transmembrane region" description="Helical" evidence="6">
    <location>
        <begin position="434"/>
        <end position="455"/>
    </location>
</feature>
<keyword evidence="4 6" id="KW-0472">Membrane</keyword>
<feature type="transmembrane region" description="Helical" evidence="6">
    <location>
        <begin position="373"/>
        <end position="394"/>
    </location>
</feature>
<feature type="transmembrane region" description="Helical" evidence="6">
    <location>
        <begin position="400"/>
        <end position="422"/>
    </location>
</feature>
<evidence type="ECO:0000256" key="6">
    <source>
        <dbReference type="SAM" id="Phobius"/>
    </source>
</evidence>
<dbReference type="SUPFAM" id="SSF103473">
    <property type="entry name" value="MFS general substrate transporter"/>
    <property type="match status" value="1"/>
</dbReference>